<dbReference type="OrthoDB" id="8563187at2"/>
<dbReference type="AlphaFoldDB" id="A0A917LT07"/>
<dbReference type="Gene3D" id="3.20.20.100">
    <property type="entry name" value="NADP-dependent oxidoreductase domain"/>
    <property type="match status" value="1"/>
</dbReference>
<dbReference type="CDD" id="cd19095">
    <property type="entry name" value="AKR_PA4992-like"/>
    <property type="match status" value="1"/>
</dbReference>
<proteinExistence type="predicted"/>
<keyword evidence="3" id="KW-1185">Reference proteome</keyword>
<dbReference type="PANTHER" id="PTHR43312">
    <property type="entry name" value="D-THREO-ALDOSE 1-DEHYDROGENASE"/>
    <property type="match status" value="1"/>
</dbReference>
<evidence type="ECO:0000259" key="1">
    <source>
        <dbReference type="Pfam" id="PF00248"/>
    </source>
</evidence>
<dbReference type="RefSeq" id="WP_082866334.1">
    <property type="nucleotide sequence ID" value="NZ_BMIY01000004.1"/>
</dbReference>
<dbReference type="InterPro" id="IPR053135">
    <property type="entry name" value="AKR2_Oxidoreductase"/>
</dbReference>
<dbReference type="Pfam" id="PF00248">
    <property type="entry name" value="Aldo_ket_red"/>
    <property type="match status" value="1"/>
</dbReference>
<dbReference type="InterPro" id="IPR036812">
    <property type="entry name" value="NAD(P)_OxRdtase_dom_sf"/>
</dbReference>
<dbReference type="InterPro" id="IPR023210">
    <property type="entry name" value="NADP_OxRdtase_dom"/>
</dbReference>
<reference evidence="2" key="2">
    <citation type="submission" date="2020-09" db="EMBL/GenBank/DDBJ databases">
        <authorList>
            <person name="Sun Q."/>
            <person name="Zhou Y."/>
        </authorList>
    </citation>
    <scope>NUCLEOTIDE SEQUENCE</scope>
    <source>
        <strain evidence="2">CGMCC 1.15425</strain>
    </source>
</reference>
<organism evidence="2 3">
    <name type="scientific">Pseudohongiella nitratireducens</name>
    <dbReference type="NCBI Taxonomy" id="1768907"/>
    <lineage>
        <taxon>Bacteria</taxon>
        <taxon>Pseudomonadati</taxon>
        <taxon>Pseudomonadota</taxon>
        <taxon>Gammaproteobacteria</taxon>
        <taxon>Pseudomonadales</taxon>
        <taxon>Pseudohongiellaceae</taxon>
        <taxon>Pseudohongiella</taxon>
    </lineage>
</organism>
<dbReference type="PANTHER" id="PTHR43312:SF1">
    <property type="entry name" value="NADP-DEPENDENT OXIDOREDUCTASE DOMAIN-CONTAINING PROTEIN"/>
    <property type="match status" value="1"/>
</dbReference>
<dbReference type="Proteomes" id="UP000627715">
    <property type="component" value="Unassembled WGS sequence"/>
</dbReference>
<protein>
    <submittedName>
        <fullName evidence="2">Oxidoreductase</fullName>
    </submittedName>
</protein>
<comment type="caution">
    <text evidence="2">The sequence shown here is derived from an EMBL/GenBank/DDBJ whole genome shotgun (WGS) entry which is preliminary data.</text>
</comment>
<evidence type="ECO:0000313" key="2">
    <source>
        <dbReference type="EMBL" id="GGG55118.1"/>
    </source>
</evidence>
<name>A0A917LT07_9GAMM</name>
<dbReference type="InterPro" id="IPR006311">
    <property type="entry name" value="TAT_signal"/>
</dbReference>
<gene>
    <name evidence="2" type="ORF">GCM10011403_10230</name>
</gene>
<feature type="domain" description="NADP-dependent oxidoreductase" evidence="1">
    <location>
        <begin position="60"/>
        <end position="313"/>
    </location>
</feature>
<dbReference type="PROSITE" id="PS51318">
    <property type="entry name" value="TAT"/>
    <property type="match status" value="1"/>
</dbReference>
<accession>A0A917LT07</accession>
<sequence length="326" mass="35813">MPNAKDKDRRESSKLNRRQFLGQSLFATTALALGSQLSWAQDSSPIMRTIPSTGRQIPAIGLGSSATFSQVAREEDIEAVRGVMSTLHRLGGRVFDTAPGYGASEEVAGQVAQNLGIEDDLFWATKLNVARNGPADPAAAREQLETSFARVGKPTIDLVQVHNMGDPDVQLGILQEYKEAGRIQHIGITTTRESQYAELMQVMRQYPLDFIGIDYAVDNRNVEQEILPLAQEQGIAVLAYAPFGRTRLWSRVGDRPVPGYAAEFDAHTWGQFFLKFVISHPAITAATPSTSRPTNMEDNIGAMIGRLPDQAMRQRMIATVDELPMA</sequence>
<evidence type="ECO:0000313" key="3">
    <source>
        <dbReference type="Proteomes" id="UP000627715"/>
    </source>
</evidence>
<reference evidence="2" key="1">
    <citation type="journal article" date="2014" name="Int. J. Syst. Evol. Microbiol.">
        <title>Complete genome sequence of Corynebacterium casei LMG S-19264T (=DSM 44701T), isolated from a smear-ripened cheese.</title>
        <authorList>
            <consortium name="US DOE Joint Genome Institute (JGI-PGF)"/>
            <person name="Walter F."/>
            <person name="Albersmeier A."/>
            <person name="Kalinowski J."/>
            <person name="Ruckert C."/>
        </authorList>
    </citation>
    <scope>NUCLEOTIDE SEQUENCE</scope>
    <source>
        <strain evidence="2">CGMCC 1.15425</strain>
    </source>
</reference>
<dbReference type="EMBL" id="BMIY01000004">
    <property type="protein sequence ID" value="GGG55118.1"/>
    <property type="molecule type" value="Genomic_DNA"/>
</dbReference>
<dbReference type="SUPFAM" id="SSF51430">
    <property type="entry name" value="NAD(P)-linked oxidoreductase"/>
    <property type="match status" value="1"/>
</dbReference>